<feature type="domain" description="MyTH4" evidence="7">
    <location>
        <begin position="33"/>
        <end position="181"/>
    </location>
</feature>
<dbReference type="CDD" id="cd14473">
    <property type="entry name" value="FERM_B-lobe"/>
    <property type="match status" value="1"/>
</dbReference>
<accession>A0ABN9ZKE0</accession>
<evidence type="ECO:0000256" key="3">
    <source>
        <dbReference type="ARBA" id="ARBA00022490"/>
    </source>
</evidence>
<evidence type="ECO:0000313" key="9">
    <source>
        <dbReference type="Proteomes" id="UP001314169"/>
    </source>
</evidence>
<evidence type="ECO:0008006" key="10">
    <source>
        <dbReference type="Google" id="ProtNLM"/>
    </source>
</evidence>
<keyword evidence="9" id="KW-1185">Reference proteome</keyword>
<dbReference type="EMBL" id="OY882873">
    <property type="protein sequence ID" value="CAK6438524.1"/>
    <property type="molecule type" value="Genomic_DNA"/>
</dbReference>
<comment type="subcellular location">
    <subcellularLocation>
        <location evidence="1">Cytoplasm</location>
    </subcellularLocation>
</comment>
<proteinExistence type="inferred from homology"/>
<protein>
    <recommendedName>
        <fullName evidence="10">Myosin XVB</fullName>
    </recommendedName>
</protein>
<evidence type="ECO:0000259" key="6">
    <source>
        <dbReference type="PROSITE" id="PS50057"/>
    </source>
</evidence>
<dbReference type="InterPro" id="IPR000299">
    <property type="entry name" value="FERM_domain"/>
</dbReference>
<dbReference type="PROSITE" id="PS50057">
    <property type="entry name" value="FERM_3"/>
    <property type="match status" value="1"/>
</dbReference>
<name>A0ABN9ZKE0_PIPNA</name>
<dbReference type="Proteomes" id="UP001314169">
    <property type="component" value="Chromosome 16"/>
</dbReference>
<dbReference type="InterPro" id="IPR038185">
    <property type="entry name" value="MyTH4_dom_sf"/>
</dbReference>
<organism evidence="8 9">
    <name type="scientific">Pipistrellus nathusii</name>
    <name type="common">Nathusius' pipistrelle</name>
    <dbReference type="NCBI Taxonomy" id="59473"/>
    <lineage>
        <taxon>Eukaryota</taxon>
        <taxon>Metazoa</taxon>
        <taxon>Chordata</taxon>
        <taxon>Craniata</taxon>
        <taxon>Vertebrata</taxon>
        <taxon>Euteleostomi</taxon>
        <taxon>Mammalia</taxon>
        <taxon>Eutheria</taxon>
        <taxon>Laurasiatheria</taxon>
        <taxon>Chiroptera</taxon>
        <taxon>Yangochiroptera</taxon>
        <taxon>Vespertilionidae</taxon>
        <taxon>Pipistrellus</taxon>
    </lineage>
</organism>
<dbReference type="SMART" id="SM00139">
    <property type="entry name" value="MyTH4"/>
    <property type="match status" value="1"/>
</dbReference>
<dbReference type="Pfam" id="PF00784">
    <property type="entry name" value="MyTH4"/>
    <property type="match status" value="1"/>
</dbReference>
<dbReference type="Pfam" id="PF00373">
    <property type="entry name" value="FERM_M"/>
    <property type="match status" value="1"/>
</dbReference>
<evidence type="ECO:0000256" key="1">
    <source>
        <dbReference type="ARBA" id="ARBA00004496"/>
    </source>
</evidence>
<comment type="similarity">
    <text evidence="2">Belongs to the TRAFAC class myosin-kinesin ATPase superfamily. Myosin family.</text>
</comment>
<reference evidence="8" key="1">
    <citation type="submission" date="2023-12" db="EMBL/GenBank/DDBJ databases">
        <authorList>
            <person name="Brown T."/>
        </authorList>
    </citation>
    <scope>NUCLEOTIDE SEQUENCE</scope>
</reference>
<keyword evidence="5" id="KW-0009">Actin-binding</keyword>
<dbReference type="Gene3D" id="3.10.20.90">
    <property type="entry name" value="Phosphatidylinositol 3-kinase Catalytic Subunit, Chain A, domain 1"/>
    <property type="match status" value="1"/>
</dbReference>
<feature type="domain" description="FERM" evidence="6">
    <location>
        <begin position="187"/>
        <end position="482"/>
    </location>
</feature>
<dbReference type="InterPro" id="IPR019748">
    <property type="entry name" value="FERM_central"/>
</dbReference>
<dbReference type="SUPFAM" id="SSF47031">
    <property type="entry name" value="Second domain of FERM"/>
    <property type="match status" value="1"/>
</dbReference>
<dbReference type="InterPro" id="IPR019749">
    <property type="entry name" value="Band_41_domain"/>
</dbReference>
<dbReference type="PANTHER" id="PTHR22692">
    <property type="entry name" value="MYOSIN VII, XV"/>
    <property type="match status" value="1"/>
</dbReference>
<dbReference type="PROSITE" id="PS51016">
    <property type="entry name" value="MYTH4"/>
    <property type="match status" value="1"/>
</dbReference>
<dbReference type="SMART" id="SM00295">
    <property type="entry name" value="B41"/>
    <property type="match status" value="1"/>
</dbReference>
<keyword evidence="3" id="KW-0963">Cytoplasm</keyword>
<dbReference type="PANTHER" id="PTHR22692:SF16">
    <property type="entry name" value="MYOSIN XVB"/>
    <property type="match status" value="1"/>
</dbReference>
<evidence type="ECO:0000256" key="4">
    <source>
        <dbReference type="ARBA" id="ARBA00022737"/>
    </source>
</evidence>
<evidence type="ECO:0000259" key="7">
    <source>
        <dbReference type="PROSITE" id="PS51016"/>
    </source>
</evidence>
<gene>
    <name evidence="8" type="ORF">MPIPNATIZW_LOCUS6830</name>
</gene>
<keyword evidence="4" id="KW-0677">Repeat</keyword>
<sequence length="482" mass="54156">MQDFALKYFRRPQTLLAQAGGDAQKAMASLVQYSKAPIRESLISLSDEDLNRRAVDSFQVLMQFMGDQPKPRGKDEIELLYELLKLCREKENLRDEIYCQAVKQVTGHPRPEFCARGWSLLSLLTGLLPPSTTLMPYVTRFLQDAGRSQELARTCQEHLQRTVKFGGRRRLLPPGEMKAFLQGKMARQLLIYLPGGVGYKTNIGTFTVAAEVLEELCGKMGITEPEEVQEFALFLIKGEGELVRPLRPREYLNDALAAPESSLHSRRLGWETRLHFDNPTYIGAHYSQVQRDYLQGKLLVSAQADAQVARLAALQHVSRPHGAPPSEQDLLAYLPRPLQGQVNMATLRGLVDQELRQLQGRSAQEAQIGFIEAASQLPLFGYTVYVVLRASDPTLPRPSLLGLNRQHLLLMDPSSQTPCRSIALRDLQRLHLLSPLEEDRPPGLELNYGSVDNPQTIWFELPQAQELQYTIAFLLSSSDSSA</sequence>
<dbReference type="InterPro" id="IPR035963">
    <property type="entry name" value="FERM_2"/>
</dbReference>
<evidence type="ECO:0000256" key="5">
    <source>
        <dbReference type="ARBA" id="ARBA00023203"/>
    </source>
</evidence>
<evidence type="ECO:0000313" key="8">
    <source>
        <dbReference type="EMBL" id="CAK6438524.1"/>
    </source>
</evidence>
<dbReference type="InterPro" id="IPR000857">
    <property type="entry name" value="MyTH4_dom"/>
</dbReference>
<dbReference type="InterPro" id="IPR051567">
    <property type="entry name" value="Unconventional_Myosin_ATPase"/>
</dbReference>
<evidence type="ECO:0000256" key="2">
    <source>
        <dbReference type="ARBA" id="ARBA00008314"/>
    </source>
</evidence>
<dbReference type="Gene3D" id="1.25.40.530">
    <property type="entry name" value="MyTH4 domain"/>
    <property type="match status" value="1"/>
</dbReference>